<evidence type="ECO:0000313" key="1">
    <source>
        <dbReference type="EMBL" id="ALV07085.1"/>
    </source>
</evidence>
<dbReference type="STRING" id="76731.RD2015_2620"/>
<evidence type="ECO:0000313" key="2">
    <source>
        <dbReference type="Proteomes" id="UP000060699"/>
    </source>
</evidence>
<protein>
    <submittedName>
        <fullName evidence="1">Uncharacterized protein</fullName>
    </submittedName>
</protein>
<gene>
    <name evidence="1" type="ORF">RD2015_2620</name>
</gene>
<reference evidence="1 2" key="1">
    <citation type="submission" date="2015-12" db="EMBL/GenBank/DDBJ databases">
        <title>Complete genome of Roseateles depolymerans KCTC 42856.</title>
        <authorList>
            <person name="Kim K.M."/>
        </authorList>
    </citation>
    <scope>NUCLEOTIDE SEQUENCE [LARGE SCALE GENOMIC DNA]</scope>
    <source>
        <strain evidence="1 2">KCTC 42856</strain>
    </source>
</reference>
<dbReference type="AlphaFoldDB" id="A0A0U3MEG2"/>
<dbReference type="Proteomes" id="UP000060699">
    <property type="component" value="Chromosome"/>
</dbReference>
<accession>A0A0U3MEG2</accession>
<dbReference type="EMBL" id="CP013729">
    <property type="protein sequence ID" value="ALV07085.1"/>
    <property type="molecule type" value="Genomic_DNA"/>
</dbReference>
<organism evidence="1 2">
    <name type="scientific">Roseateles depolymerans</name>
    <dbReference type="NCBI Taxonomy" id="76731"/>
    <lineage>
        <taxon>Bacteria</taxon>
        <taxon>Pseudomonadati</taxon>
        <taxon>Pseudomonadota</taxon>
        <taxon>Betaproteobacteria</taxon>
        <taxon>Burkholderiales</taxon>
        <taxon>Sphaerotilaceae</taxon>
        <taxon>Roseateles</taxon>
    </lineage>
</organism>
<name>A0A0U3MEG2_9BURK</name>
<sequence>MTGADTMKKNRRFLEKVIESQVGPMGFVKQRSVWVLTTEDGYLGVQIQGSRFAKGLVYINFMGWYRAISRSDLETFPDHIHFSFRGHTNEARDAVCALLTLDDSDVEFEAFVEAFKSLFFSRGLAELMGLQTLEAALAAVRRDELEGIFLALHDAAKAH</sequence>
<proteinExistence type="predicted"/>
<keyword evidence="2" id="KW-1185">Reference proteome</keyword>
<dbReference type="KEGG" id="rdp:RD2015_2620"/>